<dbReference type="EMBL" id="LYDR01000063">
    <property type="protein sequence ID" value="ODA32853.1"/>
    <property type="molecule type" value="Genomic_DNA"/>
</dbReference>
<dbReference type="SMART" id="SM00729">
    <property type="entry name" value="Elp3"/>
    <property type="match status" value="1"/>
</dbReference>
<gene>
    <name evidence="5" type="ORF">A6X21_19975</name>
</gene>
<dbReference type="InterPro" id="IPR006638">
    <property type="entry name" value="Elp3/MiaA/NifB-like_rSAM"/>
</dbReference>
<feature type="domain" description="Radical SAM core" evidence="4">
    <location>
        <begin position="57"/>
        <end position="302"/>
    </location>
</feature>
<protein>
    <submittedName>
        <fullName evidence="5">Radical SAM protein</fullName>
    </submittedName>
</protein>
<evidence type="ECO:0000256" key="2">
    <source>
        <dbReference type="ARBA" id="ARBA00023004"/>
    </source>
</evidence>
<dbReference type="AlphaFoldDB" id="A0A1C3EHZ9"/>
<accession>A0A1C3EHZ9</accession>
<keyword evidence="6" id="KW-1185">Reference proteome</keyword>
<dbReference type="Pfam" id="PF04055">
    <property type="entry name" value="Radical_SAM"/>
    <property type="match status" value="1"/>
</dbReference>
<dbReference type="STRING" id="1841610.A6X21_19975"/>
<dbReference type="InterPro" id="IPR040086">
    <property type="entry name" value="MJ0683-like"/>
</dbReference>
<dbReference type="SFLD" id="SFLDG01084">
    <property type="entry name" value="Uncharacterised_Radical_SAM_Su"/>
    <property type="match status" value="1"/>
</dbReference>
<evidence type="ECO:0000259" key="4">
    <source>
        <dbReference type="PROSITE" id="PS51918"/>
    </source>
</evidence>
<dbReference type="SUPFAM" id="SSF102114">
    <property type="entry name" value="Radical SAM enzymes"/>
    <property type="match status" value="1"/>
</dbReference>
<dbReference type="CDD" id="cd01335">
    <property type="entry name" value="Radical_SAM"/>
    <property type="match status" value="1"/>
</dbReference>
<dbReference type="PROSITE" id="PS51918">
    <property type="entry name" value="RADICAL_SAM"/>
    <property type="match status" value="1"/>
</dbReference>
<evidence type="ECO:0000256" key="3">
    <source>
        <dbReference type="ARBA" id="ARBA00023014"/>
    </source>
</evidence>
<dbReference type="RefSeq" id="WP_068847146.1">
    <property type="nucleotide sequence ID" value="NZ_LYDR01000063.1"/>
</dbReference>
<dbReference type="PANTHER" id="PTHR43432">
    <property type="entry name" value="SLR0285 PROTEIN"/>
    <property type="match status" value="1"/>
</dbReference>
<evidence type="ECO:0000313" key="6">
    <source>
        <dbReference type="Proteomes" id="UP000094828"/>
    </source>
</evidence>
<dbReference type="PANTHER" id="PTHR43432:SF3">
    <property type="entry name" value="SLR0285 PROTEIN"/>
    <property type="match status" value="1"/>
</dbReference>
<sequence length="352" mass="40014">MRHGSHLDPPNRFQNTHAVPDLEHLEWDEEYLHQREHRPIELIEDSSQTIVSENNSPDIPFRYSVNPYRGCIHGCSYCYARNSHEYLGLNAGLDFETKIVVKRDAPALLRKFLSRRSWQSEPIAFSGVTDCYQPIERELGLTRQCLEVVDEFNQPVTLITKNALVVRDKQLLASLAARNLVHVAISITTLEPQLAREMEPRTSIPSARLRAIELLAKEGIPVRVMVAPIIPGLNDHEMPQIMKSAREAGAQAAGYVLLRLPLTVEPVFLEWLRRTQPLKAEKVESLIRDTRQGGLNNSLWGQRMTGAGPIAEQIKTMFQVFQQKYGFKNFAPLDCSQFSRPAPQGSQLRLFE</sequence>
<dbReference type="Proteomes" id="UP000094828">
    <property type="component" value="Unassembled WGS sequence"/>
</dbReference>
<evidence type="ECO:0000313" key="5">
    <source>
        <dbReference type="EMBL" id="ODA32853.1"/>
    </source>
</evidence>
<comment type="caution">
    <text evidence="5">The sequence shown here is derived from an EMBL/GenBank/DDBJ whole genome shotgun (WGS) entry which is preliminary data.</text>
</comment>
<dbReference type="InterPro" id="IPR058240">
    <property type="entry name" value="rSAM_sf"/>
</dbReference>
<evidence type="ECO:0000256" key="1">
    <source>
        <dbReference type="ARBA" id="ARBA00022723"/>
    </source>
</evidence>
<dbReference type="NCBIfam" id="NF033668">
    <property type="entry name" value="rSAM_PA0069"/>
    <property type="match status" value="1"/>
</dbReference>
<dbReference type="GO" id="GO:0046872">
    <property type="term" value="F:metal ion binding"/>
    <property type="evidence" value="ECO:0007669"/>
    <property type="project" value="UniProtKB-KW"/>
</dbReference>
<keyword evidence="1" id="KW-0479">Metal-binding</keyword>
<dbReference type="GO" id="GO:0051536">
    <property type="term" value="F:iron-sulfur cluster binding"/>
    <property type="evidence" value="ECO:0007669"/>
    <property type="project" value="UniProtKB-KW"/>
</dbReference>
<dbReference type="GO" id="GO:0003824">
    <property type="term" value="F:catalytic activity"/>
    <property type="evidence" value="ECO:0007669"/>
    <property type="project" value="InterPro"/>
</dbReference>
<keyword evidence="3" id="KW-0411">Iron-sulfur</keyword>
<keyword evidence="2" id="KW-0408">Iron</keyword>
<dbReference type="SFLD" id="SFLDS00029">
    <property type="entry name" value="Radical_SAM"/>
    <property type="match status" value="1"/>
</dbReference>
<dbReference type="InterPro" id="IPR007197">
    <property type="entry name" value="rSAM"/>
</dbReference>
<reference evidence="5 6" key="1">
    <citation type="submission" date="2016-05" db="EMBL/GenBank/DDBJ databases">
        <title>Genomic and physiological characterization of Planctopirus sp. isolated from fresh water lake.</title>
        <authorList>
            <person name="Subhash Y."/>
            <person name="Ramana C."/>
        </authorList>
    </citation>
    <scope>NUCLEOTIDE SEQUENCE [LARGE SCALE GENOMIC DNA]</scope>
    <source>
        <strain evidence="5 6">JC280</strain>
    </source>
</reference>
<proteinExistence type="predicted"/>
<dbReference type="OrthoDB" id="9785699at2"/>
<organism evidence="5 6">
    <name type="scientific">Planctopirus hydrillae</name>
    <dbReference type="NCBI Taxonomy" id="1841610"/>
    <lineage>
        <taxon>Bacteria</taxon>
        <taxon>Pseudomonadati</taxon>
        <taxon>Planctomycetota</taxon>
        <taxon>Planctomycetia</taxon>
        <taxon>Planctomycetales</taxon>
        <taxon>Planctomycetaceae</taxon>
        <taxon>Planctopirus</taxon>
    </lineage>
</organism>
<dbReference type="Gene3D" id="3.80.30.30">
    <property type="match status" value="1"/>
</dbReference>
<name>A0A1C3EHZ9_9PLAN</name>